<evidence type="ECO:0000256" key="4">
    <source>
        <dbReference type="ARBA" id="ARBA00022475"/>
    </source>
</evidence>
<dbReference type="GO" id="GO:0000287">
    <property type="term" value="F:magnesium ion binding"/>
    <property type="evidence" value="ECO:0007669"/>
    <property type="project" value="TreeGrafter"/>
</dbReference>
<evidence type="ECO:0000256" key="10">
    <source>
        <dbReference type="ARBA" id="ARBA00034269"/>
    </source>
</evidence>
<dbReference type="PANTHER" id="PTHR46494">
    <property type="entry name" value="CORA FAMILY METAL ION TRANSPORTER (EUROFUNG)"/>
    <property type="match status" value="1"/>
</dbReference>
<evidence type="ECO:0000256" key="2">
    <source>
        <dbReference type="ARBA" id="ARBA00009765"/>
    </source>
</evidence>
<evidence type="ECO:0000256" key="12">
    <source>
        <dbReference type="SAM" id="Phobius"/>
    </source>
</evidence>
<evidence type="ECO:0000256" key="8">
    <source>
        <dbReference type="ARBA" id="ARBA00023065"/>
    </source>
</evidence>
<keyword evidence="3" id="KW-0813">Transport</keyword>
<dbReference type="PANTHER" id="PTHR46494:SF1">
    <property type="entry name" value="CORA FAMILY METAL ION TRANSPORTER (EUROFUNG)"/>
    <property type="match status" value="1"/>
</dbReference>
<dbReference type="Gene3D" id="1.20.58.340">
    <property type="entry name" value="Magnesium transport protein CorA, transmembrane region"/>
    <property type="match status" value="2"/>
</dbReference>
<keyword evidence="9 12" id="KW-0472">Membrane</keyword>
<name>A0A6G7XBW9_9MICO</name>
<comment type="similarity">
    <text evidence="2">Belongs to the CorA metal ion transporter (MIT) (TC 1.A.35) family.</text>
</comment>
<dbReference type="CDD" id="cd12830">
    <property type="entry name" value="MtCorA-like"/>
    <property type="match status" value="1"/>
</dbReference>
<dbReference type="SUPFAM" id="SSF143865">
    <property type="entry name" value="CorA soluble domain-like"/>
    <property type="match status" value="1"/>
</dbReference>
<reference evidence="13 14" key="1">
    <citation type="submission" date="2020-03" db="EMBL/GenBank/DDBJ databases">
        <title>Leucobacter sp. nov., isolated from beetles.</title>
        <authorList>
            <person name="Hyun D.-W."/>
            <person name="Bae J.-W."/>
        </authorList>
    </citation>
    <scope>NUCLEOTIDE SEQUENCE [LARGE SCALE GENOMIC DNA]</scope>
    <source>
        <strain evidence="13 14">HDW9C</strain>
    </source>
</reference>
<evidence type="ECO:0000256" key="11">
    <source>
        <dbReference type="ARBA" id="ARBA00045497"/>
    </source>
</evidence>
<evidence type="ECO:0000313" key="14">
    <source>
        <dbReference type="Proteomes" id="UP000502677"/>
    </source>
</evidence>
<evidence type="ECO:0000256" key="6">
    <source>
        <dbReference type="ARBA" id="ARBA00022842"/>
    </source>
</evidence>
<dbReference type="EMBL" id="CP049863">
    <property type="protein sequence ID" value="QIK61871.1"/>
    <property type="molecule type" value="Genomic_DNA"/>
</dbReference>
<dbReference type="AlphaFoldDB" id="A0A6G7XBW9"/>
<protein>
    <submittedName>
        <fullName evidence="13">Magnesium and cobalt transport protein CorA</fullName>
    </submittedName>
</protein>
<dbReference type="RefSeq" id="WP_166287406.1">
    <property type="nucleotide sequence ID" value="NZ_CP049863.1"/>
</dbReference>
<keyword evidence="6" id="KW-0460">Magnesium</keyword>
<organism evidence="13 14">
    <name type="scientific">Leucobacter viscericola</name>
    <dbReference type="NCBI Taxonomy" id="2714935"/>
    <lineage>
        <taxon>Bacteria</taxon>
        <taxon>Bacillati</taxon>
        <taxon>Actinomycetota</taxon>
        <taxon>Actinomycetes</taxon>
        <taxon>Micrococcales</taxon>
        <taxon>Microbacteriaceae</taxon>
        <taxon>Leucobacter</taxon>
    </lineage>
</organism>
<comment type="function">
    <text evidence="11">Mediates influx of magnesium ions. Alternates between open and closed states. Activated by low cytoplasmic Mg(2+) levels. Inactive when cytoplasmic Mg(2+) levels are high.</text>
</comment>
<dbReference type="Proteomes" id="UP000502677">
    <property type="component" value="Chromosome"/>
</dbReference>
<dbReference type="KEGG" id="lvi:G7068_00565"/>
<dbReference type="GO" id="GO:0050897">
    <property type="term" value="F:cobalt ion binding"/>
    <property type="evidence" value="ECO:0007669"/>
    <property type="project" value="TreeGrafter"/>
</dbReference>
<evidence type="ECO:0000256" key="1">
    <source>
        <dbReference type="ARBA" id="ARBA00004651"/>
    </source>
</evidence>
<gene>
    <name evidence="13" type="ORF">G7068_00565</name>
</gene>
<comment type="subcellular location">
    <subcellularLocation>
        <location evidence="1">Cell membrane</location>
        <topology evidence="1">Multi-pass membrane protein</topology>
    </subcellularLocation>
</comment>
<keyword evidence="7 12" id="KW-1133">Transmembrane helix</keyword>
<dbReference type="InterPro" id="IPR002523">
    <property type="entry name" value="MgTranspt_CorA/ZnTranspt_ZntB"/>
</dbReference>
<feature type="transmembrane region" description="Helical" evidence="12">
    <location>
        <begin position="316"/>
        <end position="336"/>
    </location>
</feature>
<keyword evidence="8" id="KW-0406">Ion transport</keyword>
<accession>A0A6G7XBW9</accession>
<proteinExistence type="inferred from homology"/>
<keyword evidence="4" id="KW-1003">Cell membrane</keyword>
<feature type="transmembrane region" description="Helical" evidence="12">
    <location>
        <begin position="285"/>
        <end position="304"/>
    </location>
</feature>
<dbReference type="FunFam" id="1.20.58.340:FF:000004">
    <property type="entry name" value="Magnesium transport protein CorA"/>
    <property type="match status" value="1"/>
</dbReference>
<keyword evidence="14" id="KW-1185">Reference proteome</keyword>
<evidence type="ECO:0000313" key="13">
    <source>
        <dbReference type="EMBL" id="QIK61871.1"/>
    </source>
</evidence>
<evidence type="ECO:0000256" key="9">
    <source>
        <dbReference type="ARBA" id="ARBA00023136"/>
    </source>
</evidence>
<sequence length="342" mass="37901">MAEIFTRHVVKGQPQDLVAVSSLAEALQQSAEDSSLASHTVLTHPNPQLIAELAEIWDLHPMLTEDLLQAGQRPKLERYGDVLSLVLRSAHYVDELEEVVFSEFHLLVKSRAVLIVCQDGRLIDGTEIPEDPELAAKTLRTTALASVPDAYLKHLGTEGVVYRLIDAVVDSYSPALDGLQFDREQIERQVFSGDAAAAARIYLLSREVIDVLHATTALTRLVQGLRNGADKYAIPDELQTYLEDVADHLAHVLTETIELKDALSQILNVNGTLVAQRQNEDMKKISGWAAILFAPTLIGAIYGMNFDNMPELHWAFGYPLALLSMVGLGTGLWIVFKRKKWM</sequence>
<evidence type="ECO:0000256" key="5">
    <source>
        <dbReference type="ARBA" id="ARBA00022692"/>
    </source>
</evidence>
<comment type="catalytic activity">
    <reaction evidence="10">
        <text>Mg(2+)(in) = Mg(2+)(out)</text>
        <dbReference type="Rhea" id="RHEA:29827"/>
        <dbReference type="ChEBI" id="CHEBI:18420"/>
    </reaction>
</comment>
<dbReference type="InterPro" id="IPR045861">
    <property type="entry name" value="CorA_cytoplasmic_dom"/>
</dbReference>
<dbReference type="InterPro" id="IPR045863">
    <property type="entry name" value="CorA_TM1_TM2"/>
</dbReference>
<evidence type="ECO:0000256" key="3">
    <source>
        <dbReference type="ARBA" id="ARBA00022448"/>
    </source>
</evidence>
<dbReference type="SUPFAM" id="SSF144083">
    <property type="entry name" value="Magnesium transport protein CorA, transmembrane region"/>
    <property type="match status" value="1"/>
</dbReference>
<dbReference type="Gene3D" id="3.30.460.20">
    <property type="entry name" value="CorA soluble domain-like"/>
    <property type="match status" value="1"/>
</dbReference>
<dbReference type="Pfam" id="PF01544">
    <property type="entry name" value="CorA"/>
    <property type="match status" value="1"/>
</dbReference>
<keyword evidence="5 12" id="KW-0812">Transmembrane</keyword>
<dbReference type="GO" id="GO:0015095">
    <property type="term" value="F:magnesium ion transmembrane transporter activity"/>
    <property type="evidence" value="ECO:0007669"/>
    <property type="project" value="TreeGrafter"/>
</dbReference>
<dbReference type="GO" id="GO:0015087">
    <property type="term" value="F:cobalt ion transmembrane transporter activity"/>
    <property type="evidence" value="ECO:0007669"/>
    <property type="project" value="TreeGrafter"/>
</dbReference>
<dbReference type="GO" id="GO:0005886">
    <property type="term" value="C:plasma membrane"/>
    <property type="evidence" value="ECO:0007669"/>
    <property type="project" value="UniProtKB-SubCell"/>
</dbReference>
<evidence type="ECO:0000256" key="7">
    <source>
        <dbReference type="ARBA" id="ARBA00022989"/>
    </source>
</evidence>